<dbReference type="Pfam" id="PF03124">
    <property type="entry name" value="EXS"/>
    <property type="match status" value="1"/>
</dbReference>
<dbReference type="PANTHER" id="PTHR10783:SF103">
    <property type="entry name" value="SOLUTE CARRIER FAMILY 53 MEMBER 1"/>
    <property type="match status" value="1"/>
</dbReference>
<dbReference type="InterPro" id="IPR004342">
    <property type="entry name" value="EXS_C"/>
</dbReference>
<dbReference type="GO" id="GO:0000822">
    <property type="term" value="F:inositol hexakisphosphate binding"/>
    <property type="evidence" value="ECO:0007669"/>
    <property type="project" value="TreeGrafter"/>
</dbReference>
<organism evidence="9 10">
    <name type="scientific">Acrasis kona</name>
    <dbReference type="NCBI Taxonomy" id="1008807"/>
    <lineage>
        <taxon>Eukaryota</taxon>
        <taxon>Discoba</taxon>
        <taxon>Heterolobosea</taxon>
        <taxon>Tetramitia</taxon>
        <taxon>Eutetramitia</taxon>
        <taxon>Acrasidae</taxon>
        <taxon>Acrasis</taxon>
    </lineage>
</organism>
<evidence type="ECO:0000256" key="2">
    <source>
        <dbReference type="ARBA" id="ARBA00009665"/>
    </source>
</evidence>
<accession>A0AAW2Z1M3</accession>
<dbReference type="CDD" id="cd14447">
    <property type="entry name" value="SPX"/>
    <property type="match status" value="1"/>
</dbReference>
<evidence type="ECO:0000313" key="10">
    <source>
        <dbReference type="Proteomes" id="UP001431209"/>
    </source>
</evidence>
<evidence type="ECO:0000256" key="1">
    <source>
        <dbReference type="ARBA" id="ARBA00004141"/>
    </source>
</evidence>
<dbReference type="GO" id="GO:0005794">
    <property type="term" value="C:Golgi apparatus"/>
    <property type="evidence" value="ECO:0007669"/>
    <property type="project" value="TreeGrafter"/>
</dbReference>
<evidence type="ECO:0000259" key="7">
    <source>
        <dbReference type="PROSITE" id="PS51380"/>
    </source>
</evidence>
<dbReference type="GO" id="GO:0016036">
    <property type="term" value="P:cellular response to phosphate starvation"/>
    <property type="evidence" value="ECO:0007669"/>
    <property type="project" value="TreeGrafter"/>
</dbReference>
<keyword evidence="5 6" id="KW-0472">Membrane</keyword>
<feature type="transmembrane region" description="Helical" evidence="6">
    <location>
        <begin position="309"/>
        <end position="331"/>
    </location>
</feature>
<feature type="domain" description="SPX" evidence="8">
    <location>
        <begin position="1"/>
        <end position="210"/>
    </location>
</feature>
<evidence type="ECO:0000313" key="9">
    <source>
        <dbReference type="EMBL" id="KAL0483199.1"/>
    </source>
</evidence>
<dbReference type="PROSITE" id="PS51382">
    <property type="entry name" value="SPX"/>
    <property type="match status" value="1"/>
</dbReference>
<keyword evidence="4 6" id="KW-1133">Transmembrane helix</keyword>
<comment type="similarity">
    <text evidence="2">Belongs to the SYG1 (TC 2.A.94) family.</text>
</comment>
<feature type="transmembrane region" description="Helical" evidence="6">
    <location>
        <begin position="538"/>
        <end position="559"/>
    </location>
</feature>
<dbReference type="Proteomes" id="UP001431209">
    <property type="component" value="Unassembled WGS sequence"/>
</dbReference>
<evidence type="ECO:0000256" key="6">
    <source>
        <dbReference type="SAM" id="Phobius"/>
    </source>
</evidence>
<feature type="transmembrane region" description="Helical" evidence="6">
    <location>
        <begin position="352"/>
        <end position="375"/>
    </location>
</feature>
<feature type="transmembrane region" description="Helical" evidence="6">
    <location>
        <begin position="269"/>
        <end position="289"/>
    </location>
</feature>
<evidence type="ECO:0000256" key="5">
    <source>
        <dbReference type="ARBA" id="ARBA00023136"/>
    </source>
</evidence>
<dbReference type="InterPro" id="IPR004331">
    <property type="entry name" value="SPX_dom"/>
</dbReference>
<dbReference type="EMBL" id="JAOPGA020000945">
    <property type="protein sequence ID" value="KAL0483199.1"/>
    <property type="molecule type" value="Genomic_DNA"/>
</dbReference>
<dbReference type="Pfam" id="PF03105">
    <property type="entry name" value="SPX"/>
    <property type="match status" value="1"/>
</dbReference>
<evidence type="ECO:0000256" key="4">
    <source>
        <dbReference type="ARBA" id="ARBA00022989"/>
    </source>
</evidence>
<sequence>MKFGKKLATNATPEWQSRFFNYKAMKKKIKHIVKVRQEDEKMQKRIRKNSTVKDKKEEQELNVVVVDNNDDPQEGEEKPIAATITKSDNRFVTEQVEDLIKNFPEESHDFLDALIVQINDINEFYLQKEKEIEVRHDQLKGQIEEKAIRERSGHSVKKKHINVLQRAYQDHYYSLVLLDNYKKLNYAACIKIIKKFSKYSENQLSDALDELVRQEPFISNNKVETMLEESEKIFTDQLYSGKRKDAMNKLRPPASSNITPKVTFSVFRCGLWLGINILLVGLILFVYFSNFKIFSNGTEALPDSELTFFLFRLMVFPIVLAFLISINVYVWEQHSINYIFIFEINPRDHLSLWQYMELTLLALVLWCAFLLFYMIEAIPGNLNLIHPWIIPIVLFAIYVAFLTLPLPILCASSRLWLLKRIYRMSVAPFVTVKFADFWFADQFSSMSDFLYDLQFVFCLYPSQNSQLELICSAGYKFGLPIINIFPQYSRFMQCCRRFYDSRDKNQLVNAGKYLFTIIAMLTTFIQKNIKNNTIHDVSTAWLVIWFSANIFSTLFKVGWDMVMDMGLFRVDGVKYKFLRSRLLYHPLWYYITIPTNFSIRFLWLILFFARSYFQTTALNSQIIQFALAFLEILRRFIWNMFRLENEHLHNAEKYRVVTEIPLPFTHKDSI</sequence>
<dbReference type="PROSITE" id="PS51380">
    <property type="entry name" value="EXS"/>
    <property type="match status" value="1"/>
</dbReference>
<evidence type="ECO:0000259" key="8">
    <source>
        <dbReference type="PROSITE" id="PS51382"/>
    </source>
</evidence>
<comment type="subcellular location">
    <subcellularLocation>
        <location evidence="1">Membrane</location>
        <topology evidence="1">Multi-pass membrane protein</topology>
    </subcellularLocation>
</comment>
<proteinExistence type="inferred from homology"/>
<feature type="transmembrane region" description="Helical" evidence="6">
    <location>
        <begin position="587"/>
        <end position="606"/>
    </location>
</feature>
<keyword evidence="3 6" id="KW-0812">Transmembrane</keyword>
<comment type="caution">
    <text evidence="9">The sequence shown here is derived from an EMBL/GenBank/DDBJ whole genome shotgun (WGS) entry which is preliminary data.</text>
</comment>
<dbReference type="AlphaFoldDB" id="A0AAW2Z1M3"/>
<evidence type="ECO:0000256" key="3">
    <source>
        <dbReference type="ARBA" id="ARBA00022692"/>
    </source>
</evidence>
<protein>
    <submittedName>
        <fullName evidence="9">Uncharacterized protein</fullName>
    </submittedName>
</protein>
<feature type="transmembrane region" description="Helical" evidence="6">
    <location>
        <begin position="387"/>
        <end position="409"/>
    </location>
</feature>
<gene>
    <name evidence="9" type="ORF">AKO1_014851</name>
</gene>
<reference evidence="9 10" key="1">
    <citation type="submission" date="2024-03" db="EMBL/GenBank/DDBJ databases">
        <title>The Acrasis kona genome and developmental transcriptomes reveal deep origins of eukaryotic multicellular pathways.</title>
        <authorList>
            <person name="Sheikh S."/>
            <person name="Fu C.-J."/>
            <person name="Brown M.W."/>
            <person name="Baldauf S.L."/>
        </authorList>
    </citation>
    <scope>NUCLEOTIDE SEQUENCE [LARGE SCALE GENOMIC DNA]</scope>
    <source>
        <strain evidence="9 10">ATCC MYA-3509</strain>
    </source>
</reference>
<name>A0AAW2Z1M3_9EUKA</name>
<dbReference type="GO" id="GO:0006817">
    <property type="term" value="P:phosphate ion transport"/>
    <property type="evidence" value="ECO:0007669"/>
    <property type="project" value="TreeGrafter"/>
</dbReference>
<keyword evidence="10" id="KW-1185">Reference proteome</keyword>
<dbReference type="PANTHER" id="PTHR10783">
    <property type="entry name" value="XENOTROPIC AND POLYTROPIC RETROVIRUS RECEPTOR 1-RELATED"/>
    <property type="match status" value="1"/>
</dbReference>
<feature type="domain" description="EXS" evidence="7">
    <location>
        <begin position="470"/>
        <end position="670"/>
    </location>
</feature>
<dbReference type="GO" id="GO:0005886">
    <property type="term" value="C:plasma membrane"/>
    <property type="evidence" value="ECO:0007669"/>
    <property type="project" value="TreeGrafter"/>
</dbReference>